<comment type="caution">
    <text evidence="10">The sequence shown here is derived from an EMBL/GenBank/DDBJ whole genome shotgun (WGS) entry which is preliminary data.</text>
</comment>
<feature type="compositionally biased region" description="Low complexity" evidence="8">
    <location>
        <begin position="529"/>
        <end position="541"/>
    </location>
</feature>
<dbReference type="OrthoDB" id="5594178at2759"/>
<dbReference type="Gene3D" id="6.10.140.2220">
    <property type="match status" value="1"/>
</dbReference>
<dbReference type="PANTHER" id="PTHR47442">
    <property type="entry name" value="MYND-TYPE ZINC FINGER PROTEIN MUB1"/>
    <property type="match status" value="1"/>
</dbReference>
<evidence type="ECO:0000256" key="2">
    <source>
        <dbReference type="ARBA" id="ARBA00010655"/>
    </source>
</evidence>
<keyword evidence="4" id="KW-0479">Metal-binding</keyword>
<keyword evidence="3" id="KW-0963">Cytoplasm</keyword>
<dbReference type="EMBL" id="MBFS01000062">
    <property type="protein sequence ID" value="PVV04931.1"/>
    <property type="molecule type" value="Genomic_DNA"/>
</dbReference>
<feature type="region of interest" description="Disordered" evidence="8">
    <location>
        <begin position="529"/>
        <end position="609"/>
    </location>
</feature>
<evidence type="ECO:0000256" key="1">
    <source>
        <dbReference type="ARBA" id="ARBA00004496"/>
    </source>
</evidence>
<name>A0A2T9ZK30_9FUNG</name>
<reference evidence="10 11" key="1">
    <citation type="journal article" date="2018" name="MBio">
        <title>Comparative Genomics Reveals the Core Gene Toolbox for the Fungus-Insect Symbiosis.</title>
        <authorList>
            <person name="Wang Y."/>
            <person name="Stata M."/>
            <person name="Wang W."/>
            <person name="Stajich J.E."/>
            <person name="White M.M."/>
            <person name="Moncalvo J.M."/>
        </authorList>
    </citation>
    <scope>NUCLEOTIDE SEQUENCE [LARGE SCALE GENOMIC DNA]</scope>
    <source>
        <strain evidence="10 11">SC-DP-2</strain>
    </source>
</reference>
<evidence type="ECO:0000259" key="9">
    <source>
        <dbReference type="PROSITE" id="PS50865"/>
    </source>
</evidence>
<dbReference type="InterPro" id="IPR051664">
    <property type="entry name" value="MYND-type_zinc_finger"/>
</dbReference>
<dbReference type="AlphaFoldDB" id="A0A2T9ZK30"/>
<dbReference type="Pfam" id="PF01753">
    <property type="entry name" value="zf-MYND"/>
    <property type="match status" value="1"/>
</dbReference>
<evidence type="ECO:0000256" key="6">
    <source>
        <dbReference type="ARBA" id="ARBA00022833"/>
    </source>
</evidence>
<dbReference type="GO" id="GO:0008270">
    <property type="term" value="F:zinc ion binding"/>
    <property type="evidence" value="ECO:0007669"/>
    <property type="project" value="UniProtKB-KW"/>
</dbReference>
<dbReference type="PROSITE" id="PS50865">
    <property type="entry name" value="ZF_MYND_2"/>
    <property type="match status" value="1"/>
</dbReference>
<accession>A0A2T9ZK30</accession>
<dbReference type="SUPFAM" id="SSF144232">
    <property type="entry name" value="HIT/MYND zinc finger-like"/>
    <property type="match status" value="1"/>
</dbReference>
<evidence type="ECO:0000313" key="11">
    <source>
        <dbReference type="Proteomes" id="UP000245609"/>
    </source>
</evidence>
<evidence type="ECO:0000256" key="7">
    <source>
        <dbReference type="PROSITE-ProRule" id="PRU00134"/>
    </source>
</evidence>
<feature type="domain" description="MYND-type" evidence="9">
    <location>
        <begin position="416"/>
        <end position="458"/>
    </location>
</feature>
<sequence length="708" mass="79285">MRESNFNFPMTNKACVSISSALYDRRALDCTAVLPLVNSLWNLGYLTLSSARIREIMTTDGGLERLVRILRTSKISKDPKETHKTWKWLMAYHCVINIGVRGTEQVRKRVVQTGAISIIVKILEAYFKKMEVVDIGKQINQIKNITNNTSLLSKGSFGAPLERLENPPINDLYSSNSLSQIGTFEQENNSITAQLPPNRSAPMDSQFEAMYSQNPNITTTNTISENSHSFSSLNPQFNNPDLTTNTSISIPTTSRPPVLNQTPFPVDGNPQIGDPSLQPFSSLSNAVQVTTNSLSNHPFEHNRLEILQMQYEQAQKELQAIDDVMFRPEDVVLALQLLAYVSKYPEVRKALHCVTLSTPTPGPDPKSIKREVDVFSLVERFTFRNNLQHMQGWAGIIMMNMCRKDEKQGGIRKCANVLCPKWETTSQPFAKCRRCRKAKYCSKECQSIAWASGHKNWCSERPGAYENTDSNVSVSNSSSIPDELSRLAVPTSQARANLTYQNLSQRVSRSQNGPPLYAPYHISRNQNNISQNANLNNGQNPQPGPIRDYRSAGVSNSNIAPGTFNRVQRRSRGLQQFSPRDYPSPSSSRLNANLPPVNFDGGERGNTPVSLPPIIDPRSNQNPMLHMNRQDNPTFQGTRVMPNFTVDSNHFNAPNYNTPPSRTIPNAQRSALERIDNRNAYSNIPIAPNLNQNNFSGSFRSNFHGGLR</sequence>
<evidence type="ECO:0000256" key="5">
    <source>
        <dbReference type="ARBA" id="ARBA00022771"/>
    </source>
</evidence>
<dbReference type="PANTHER" id="PTHR47442:SF1">
    <property type="entry name" value="MYND-TYPE ZINC FINGER PROTEIN MUB1"/>
    <property type="match status" value="1"/>
</dbReference>
<dbReference type="Proteomes" id="UP000245609">
    <property type="component" value="Unassembled WGS sequence"/>
</dbReference>
<comment type="similarity">
    <text evidence="2">Belongs to the MUB1/samB family.</text>
</comment>
<organism evidence="10 11">
    <name type="scientific">Smittium megazygosporum</name>
    <dbReference type="NCBI Taxonomy" id="133381"/>
    <lineage>
        <taxon>Eukaryota</taxon>
        <taxon>Fungi</taxon>
        <taxon>Fungi incertae sedis</taxon>
        <taxon>Zoopagomycota</taxon>
        <taxon>Kickxellomycotina</taxon>
        <taxon>Harpellomycetes</taxon>
        <taxon>Harpellales</taxon>
        <taxon>Legeriomycetaceae</taxon>
        <taxon>Smittium</taxon>
    </lineage>
</organism>
<evidence type="ECO:0000313" key="10">
    <source>
        <dbReference type="EMBL" id="PVV04931.1"/>
    </source>
</evidence>
<dbReference type="GO" id="GO:0007163">
    <property type="term" value="P:establishment or maintenance of cell polarity"/>
    <property type="evidence" value="ECO:0007669"/>
    <property type="project" value="TreeGrafter"/>
</dbReference>
<evidence type="ECO:0000256" key="4">
    <source>
        <dbReference type="ARBA" id="ARBA00022723"/>
    </source>
</evidence>
<feature type="compositionally biased region" description="Low complexity" evidence="8">
    <location>
        <begin position="578"/>
        <end position="589"/>
    </location>
</feature>
<comment type="subcellular location">
    <subcellularLocation>
        <location evidence="1">Cytoplasm</location>
    </subcellularLocation>
</comment>
<dbReference type="InterPro" id="IPR002893">
    <property type="entry name" value="Znf_MYND"/>
</dbReference>
<evidence type="ECO:0000256" key="8">
    <source>
        <dbReference type="SAM" id="MobiDB-lite"/>
    </source>
</evidence>
<dbReference type="GO" id="GO:0005737">
    <property type="term" value="C:cytoplasm"/>
    <property type="evidence" value="ECO:0007669"/>
    <property type="project" value="UniProtKB-SubCell"/>
</dbReference>
<keyword evidence="5 7" id="KW-0863">Zinc-finger</keyword>
<keyword evidence="11" id="KW-1185">Reference proteome</keyword>
<proteinExistence type="inferred from homology"/>
<dbReference type="GO" id="GO:1990304">
    <property type="term" value="C:MUB1-RAD6-UBR2 ubiquitin ligase complex"/>
    <property type="evidence" value="ECO:0007669"/>
    <property type="project" value="TreeGrafter"/>
</dbReference>
<evidence type="ECO:0000256" key="3">
    <source>
        <dbReference type="ARBA" id="ARBA00022490"/>
    </source>
</evidence>
<dbReference type="GO" id="GO:0006511">
    <property type="term" value="P:ubiquitin-dependent protein catabolic process"/>
    <property type="evidence" value="ECO:0007669"/>
    <property type="project" value="TreeGrafter"/>
</dbReference>
<keyword evidence="6" id="KW-0862">Zinc</keyword>
<gene>
    <name evidence="10" type="ORF">BB560_000552</name>
</gene>
<protein>
    <recommendedName>
        <fullName evidence="9">MYND-type domain-containing protein</fullName>
    </recommendedName>
</protein>